<keyword evidence="2" id="KW-1185">Reference proteome</keyword>
<protein>
    <submittedName>
        <fullName evidence="1">Uncharacterized protein</fullName>
    </submittedName>
</protein>
<evidence type="ECO:0000313" key="1">
    <source>
        <dbReference type="EMBL" id="SON49364.1"/>
    </source>
</evidence>
<organism evidence="1 2">
    <name type="scientific">Vibrio tapetis subsp. tapetis</name>
    <dbReference type="NCBI Taxonomy" id="1671868"/>
    <lineage>
        <taxon>Bacteria</taxon>
        <taxon>Pseudomonadati</taxon>
        <taxon>Pseudomonadota</taxon>
        <taxon>Gammaproteobacteria</taxon>
        <taxon>Vibrionales</taxon>
        <taxon>Vibrionaceae</taxon>
        <taxon>Vibrio</taxon>
    </lineage>
</organism>
<dbReference type="Proteomes" id="UP000235828">
    <property type="component" value="Chromosome A"/>
</dbReference>
<gene>
    <name evidence="1" type="ORF">VTAP4600_A1385</name>
</gene>
<proteinExistence type="predicted"/>
<accession>A0A2N8ZBS3</accession>
<dbReference type="RefSeq" id="WP_102522038.1">
    <property type="nucleotide sequence ID" value="NZ_LT960611.1"/>
</dbReference>
<sequence length="320" mass="36348">MEDIRKYIRVNEVEKLTSLTIEQVMDAVERDGNGLHAFISEQSLGMLDRTGKVLLGLFNYQGMVLLGHKATKKLLIEQEPINVKRFVVVEPEQVSQIWDCRNHFKDSRLGCFDSIEYFCGKPTKIFYACAPVTEVSDHMAAMTEIGSQSQEEMKQNYSNPFNILSDILSTKQTKLGTGFIGLKPHDLRLNKDWLNQMFGIEAISPNGLVNGLDSASLRLGSHKTNGLKPKIESHPIKQIILCVLESFPNAKPIDIWNSIKADYQLEVNRSYDKEGVISSMTSDTLFYFGKDKEVEKQLTYLHFRKNLVYTVKKTLKETSA</sequence>
<evidence type="ECO:0000313" key="2">
    <source>
        <dbReference type="Proteomes" id="UP000235828"/>
    </source>
</evidence>
<dbReference type="OrthoDB" id="5869838at2"/>
<reference evidence="1 2" key="1">
    <citation type="submission" date="2017-10" db="EMBL/GenBank/DDBJ databases">
        <authorList>
            <person name="Banno H."/>
            <person name="Chua N.-H."/>
        </authorList>
    </citation>
    <scope>NUCLEOTIDE SEQUENCE [LARGE SCALE GENOMIC DNA]</scope>
    <source>
        <strain evidence="1">Vibrio tapetis CECT4600</strain>
    </source>
</reference>
<dbReference type="AlphaFoldDB" id="A0A2N8ZBS3"/>
<dbReference type="EMBL" id="LT960611">
    <property type="protein sequence ID" value="SON49364.1"/>
    <property type="molecule type" value="Genomic_DNA"/>
</dbReference>
<name>A0A2N8ZBS3_9VIBR</name>
<dbReference type="KEGG" id="vta:A1385"/>